<gene>
    <name evidence="1" type="primary">nadD</name>
    <name evidence="1" type="ORF">DAT39_017440</name>
</gene>
<dbReference type="Proteomes" id="UP000727407">
    <property type="component" value="Unassembled WGS sequence"/>
</dbReference>
<name>A0A8J4TCL6_CLAMG</name>
<sequence>MNGCAPCLCLSQIKTVSCGGYRIEEEELENEKQGGSAYLSDSCRVFPGGEGGMWCI</sequence>
<proteinExistence type="predicted"/>
<dbReference type="GO" id="GO:0016779">
    <property type="term" value="F:nucleotidyltransferase activity"/>
    <property type="evidence" value="ECO:0007669"/>
    <property type="project" value="UniProtKB-KW"/>
</dbReference>
<keyword evidence="1" id="KW-0548">Nucleotidyltransferase</keyword>
<comment type="caution">
    <text evidence="1">The sequence shown here is derived from an EMBL/GenBank/DDBJ whole genome shotgun (WGS) entry which is preliminary data.</text>
</comment>
<organism evidence="1 2">
    <name type="scientific">Clarias magur</name>
    <name type="common">Asian catfish</name>
    <name type="synonym">Macropteronotus magur</name>
    <dbReference type="NCBI Taxonomy" id="1594786"/>
    <lineage>
        <taxon>Eukaryota</taxon>
        <taxon>Metazoa</taxon>
        <taxon>Chordata</taxon>
        <taxon>Craniata</taxon>
        <taxon>Vertebrata</taxon>
        <taxon>Euteleostomi</taxon>
        <taxon>Actinopterygii</taxon>
        <taxon>Neopterygii</taxon>
        <taxon>Teleostei</taxon>
        <taxon>Ostariophysi</taxon>
        <taxon>Siluriformes</taxon>
        <taxon>Clariidae</taxon>
        <taxon>Clarias</taxon>
    </lineage>
</organism>
<keyword evidence="1" id="KW-0808">Transferase</keyword>
<reference evidence="1" key="1">
    <citation type="submission" date="2020-07" db="EMBL/GenBank/DDBJ databases">
        <title>Clarias magur genome sequencing, assembly and annotation.</title>
        <authorList>
            <person name="Kushwaha B."/>
            <person name="Kumar R."/>
            <person name="Das P."/>
            <person name="Joshi C.G."/>
            <person name="Kumar D."/>
            <person name="Nagpure N.S."/>
            <person name="Pandey M."/>
            <person name="Agarwal S."/>
            <person name="Srivastava S."/>
            <person name="Singh M."/>
            <person name="Sahoo L."/>
            <person name="Jayasankar P."/>
            <person name="Meher P.K."/>
            <person name="Koringa P.G."/>
            <person name="Iquebal M.A."/>
            <person name="Das S.P."/>
            <person name="Bit A."/>
            <person name="Patnaik S."/>
            <person name="Patel N."/>
            <person name="Shah T.M."/>
            <person name="Hinsu A."/>
            <person name="Jena J.K."/>
        </authorList>
    </citation>
    <scope>NUCLEOTIDE SEQUENCE</scope>
    <source>
        <strain evidence="1">CIFAMagur01</strain>
        <tissue evidence="1">Testis</tissue>
    </source>
</reference>
<dbReference type="AlphaFoldDB" id="A0A8J4TCL6"/>
<keyword evidence="2" id="KW-1185">Reference proteome</keyword>
<accession>A0A8J4TCL6</accession>
<dbReference type="EMBL" id="QNUK01000471">
    <property type="protein sequence ID" value="KAF5892855.1"/>
    <property type="molecule type" value="Genomic_DNA"/>
</dbReference>
<evidence type="ECO:0000313" key="1">
    <source>
        <dbReference type="EMBL" id="KAF5892855.1"/>
    </source>
</evidence>
<evidence type="ECO:0000313" key="2">
    <source>
        <dbReference type="Proteomes" id="UP000727407"/>
    </source>
</evidence>
<protein>
    <submittedName>
        <fullName evidence="1">Putative nicotinate-nucleotide adenylyltransferase</fullName>
    </submittedName>
</protein>